<dbReference type="SUPFAM" id="SSF56112">
    <property type="entry name" value="Protein kinase-like (PK-like)"/>
    <property type="match status" value="1"/>
</dbReference>
<dbReference type="EMBL" id="KQ964473">
    <property type="protein sequence ID" value="KXN71501.1"/>
    <property type="molecule type" value="Genomic_DNA"/>
</dbReference>
<dbReference type="EC" id="2.7.11.1" evidence="1"/>
<dbReference type="PROSITE" id="PS00108">
    <property type="entry name" value="PROTEIN_KINASE_ST"/>
    <property type="match status" value="1"/>
</dbReference>
<keyword evidence="14" id="KW-1185">Reference proteome</keyword>
<name>A0A137P9B7_CONC2</name>
<dbReference type="PROSITE" id="PS50011">
    <property type="entry name" value="PROTEIN_KINASE_DOM"/>
    <property type="match status" value="1"/>
</dbReference>
<feature type="non-terminal residue" evidence="13">
    <location>
        <position position="268"/>
    </location>
</feature>
<comment type="similarity">
    <text evidence="8">Belongs to the protein kinase superfamily. STE Ser/Thr protein kinase family. COT1 subfamily.</text>
</comment>
<evidence type="ECO:0000256" key="4">
    <source>
        <dbReference type="ARBA" id="ARBA00022679"/>
    </source>
</evidence>
<keyword evidence="6 13" id="KW-0418">Kinase</keyword>
<dbReference type="InterPro" id="IPR000961">
    <property type="entry name" value="AGC-kinase_C"/>
</dbReference>
<dbReference type="PANTHER" id="PTHR22988:SF71">
    <property type="entry name" value="CITRON RHO-INTERACTING KINASE"/>
    <property type="match status" value="1"/>
</dbReference>
<dbReference type="GO" id="GO:0031032">
    <property type="term" value="P:actomyosin structure organization"/>
    <property type="evidence" value="ECO:0007669"/>
    <property type="project" value="TreeGrafter"/>
</dbReference>
<evidence type="ECO:0000256" key="10">
    <source>
        <dbReference type="ARBA" id="ARBA00048679"/>
    </source>
</evidence>
<keyword evidence="3" id="KW-0597">Phosphoprotein</keyword>
<dbReference type="GO" id="GO:0005737">
    <property type="term" value="C:cytoplasm"/>
    <property type="evidence" value="ECO:0007669"/>
    <property type="project" value="TreeGrafter"/>
</dbReference>
<keyword evidence="4" id="KW-0808">Transferase</keyword>
<comment type="catalytic activity">
    <reaction evidence="9">
        <text>L-threonyl-[protein] + ATP = O-phospho-L-threonyl-[protein] + ADP + H(+)</text>
        <dbReference type="Rhea" id="RHEA:46608"/>
        <dbReference type="Rhea" id="RHEA-COMP:11060"/>
        <dbReference type="Rhea" id="RHEA-COMP:11605"/>
        <dbReference type="ChEBI" id="CHEBI:15378"/>
        <dbReference type="ChEBI" id="CHEBI:30013"/>
        <dbReference type="ChEBI" id="CHEBI:30616"/>
        <dbReference type="ChEBI" id="CHEBI:61977"/>
        <dbReference type="ChEBI" id="CHEBI:456216"/>
        <dbReference type="EC" id="2.7.11.1"/>
    </reaction>
</comment>
<keyword evidence="5" id="KW-0547">Nucleotide-binding</keyword>
<evidence type="ECO:0000256" key="8">
    <source>
        <dbReference type="ARBA" id="ARBA00038271"/>
    </source>
</evidence>
<evidence type="ECO:0000259" key="11">
    <source>
        <dbReference type="PROSITE" id="PS50011"/>
    </source>
</evidence>
<dbReference type="PANTHER" id="PTHR22988">
    <property type="entry name" value="MYOTONIC DYSTROPHY S/T KINASE-RELATED"/>
    <property type="match status" value="1"/>
</dbReference>
<evidence type="ECO:0000256" key="5">
    <source>
        <dbReference type="ARBA" id="ARBA00022741"/>
    </source>
</evidence>
<evidence type="ECO:0000256" key="3">
    <source>
        <dbReference type="ARBA" id="ARBA00022553"/>
    </source>
</evidence>
<keyword evidence="2" id="KW-0723">Serine/threonine-protein kinase</keyword>
<dbReference type="Gene3D" id="1.10.510.10">
    <property type="entry name" value="Transferase(Phosphotransferase) domain 1"/>
    <property type="match status" value="1"/>
</dbReference>
<dbReference type="AlphaFoldDB" id="A0A137P9B7"/>
<dbReference type="FunFam" id="1.10.510.10:FF:000751">
    <property type="entry name" value="Non-specific serine/threonine protein kinase"/>
    <property type="match status" value="1"/>
</dbReference>
<dbReference type="InterPro" id="IPR000719">
    <property type="entry name" value="Prot_kinase_dom"/>
</dbReference>
<evidence type="ECO:0000256" key="9">
    <source>
        <dbReference type="ARBA" id="ARBA00047899"/>
    </source>
</evidence>
<evidence type="ECO:0000313" key="13">
    <source>
        <dbReference type="EMBL" id="KXN71501.1"/>
    </source>
</evidence>
<dbReference type="SMART" id="SM00220">
    <property type="entry name" value="S_TKc"/>
    <property type="match status" value="1"/>
</dbReference>
<dbReference type="Gene3D" id="3.30.200.20">
    <property type="entry name" value="Phosphorylase Kinase, domain 1"/>
    <property type="match status" value="1"/>
</dbReference>
<evidence type="ECO:0000256" key="6">
    <source>
        <dbReference type="ARBA" id="ARBA00022777"/>
    </source>
</evidence>
<organism evidence="13 14">
    <name type="scientific">Conidiobolus coronatus (strain ATCC 28846 / CBS 209.66 / NRRL 28638)</name>
    <name type="common">Delacroixia coronata</name>
    <dbReference type="NCBI Taxonomy" id="796925"/>
    <lineage>
        <taxon>Eukaryota</taxon>
        <taxon>Fungi</taxon>
        <taxon>Fungi incertae sedis</taxon>
        <taxon>Zoopagomycota</taxon>
        <taxon>Entomophthoromycotina</taxon>
        <taxon>Entomophthoromycetes</taxon>
        <taxon>Entomophthorales</taxon>
        <taxon>Ancylistaceae</taxon>
        <taxon>Conidiobolus</taxon>
    </lineage>
</organism>
<dbReference type="InterPro" id="IPR050839">
    <property type="entry name" value="Rho-assoc_Ser/Thr_Kinase"/>
</dbReference>
<sequence length="268" mass="31157">KIYAMKTLNKLYILRCKELSFYMQERNVLKLSEHSTWFPKLLTSFQDSQNLYFVMEFAGGGDLLNLLGRQDNLVLTEEETRFYMAEIILAVNDLHKFGYTHRDIKPQNILIDNDGHIKLADFGSCIKLNNDGLVNSRVPVGTSDYISPEVLQAQEGKTQYGAECDWWSVGILMYELLQGDPPFYSDFTATTYAQIMNSDVTRDLIEKYFKLIKLCDREKRIGLNGVEEIQNHPFFNGIDWNNIRSIKPPFLPQLKSPEDTQYFEEYEN</sequence>
<protein>
    <recommendedName>
        <fullName evidence="1">non-specific serine/threonine protein kinase</fullName>
        <ecNumber evidence="1">2.7.11.1</ecNumber>
    </recommendedName>
</protein>
<evidence type="ECO:0000256" key="1">
    <source>
        <dbReference type="ARBA" id="ARBA00012513"/>
    </source>
</evidence>
<dbReference type="Pfam" id="PF00069">
    <property type="entry name" value="Pkinase"/>
    <property type="match status" value="1"/>
</dbReference>
<dbReference type="PROSITE" id="PS51285">
    <property type="entry name" value="AGC_KINASE_CTER"/>
    <property type="match status" value="1"/>
</dbReference>
<evidence type="ECO:0000256" key="2">
    <source>
        <dbReference type="ARBA" id="ARBA00022527"/>
    </source>
</evidence>
<feature type="domain" description="AGC-kinase C-terminal" evidence="12">
    <location>
        <begin position="236"/>
        <end position="268"/>
    </location>
</feature>
<dbReference type="OMA" id="GYVHDIK"/>
<comment type="catalytic activity">
    <reaction evidence="10">
        <text>L-seryl-[protein] + ATP = O-phospho-L-seryl-[protein] + ADP + H(+)</text>
        <dbReference type="Rhea" id="RHEA:17989"/>
        <dbReference type="Rhea" id="RHEA-COMP:9863"/>
        <dbReference type="Rhea" id="RHEA-COMP:11604"/>
        <dbReference type="ChEBI" id="CHEBI:15378"/>
        <dbReference type="ChEBI" id="CHEBI:29999"/>
        <dbReference type="ChEBI" id="CHEBI:30616"/>
        <dbReference type="ChEBI" id="CHEBI:83421"/>
        <dbReference type="ChEBI" id="CHEBI:456216"/>
        <dbReference type="EC" id="2.7.11.1"/>
    </reaction>
</comment>
<dbReference type="GO" id="GO:0004674">
    <property type="term" value="F:protein serine/threonine kinase activity"/>
    <property type="evidence" value="ECO:0007669"/>
    <property type="project" value="UniProtKB-KW"/>
</dbReference>
<dbReference type="Proteomes" id="UP000070444">
    <property type="component" value="Unassembled WGS sequence"/>
</dbReference>
<proteinExistence type="inferred from homology"/>
<gene>
    <name evidence="13" type="ORF">CONCODRAFT_31546</name>
</gene>
<keyword evidence="7" id="KW-0067">ATP-binding</keyword>
<feature type="non-terminal residue" evidence="13">
    <location>
        <position position="1"/>
    </location>
</feature>
<dbReference type="GO" id="GO:0005524">
    <property type="term" value="F:ATP binding"/>
    <property type="evidence" value="ECO:0007669"/>
    <property type="project" value="UniProtKB-KW"/>
</dbReference>
<dbReference type="OrthoDB" id="3638488at2759"/>
<dbReference type="GO" id="GO:0005856">
    <property type="term" value="C:cytoskeleton"/>
    <property type="evidence" value="ECO:0007669"/>
    <property type="project" value="TreeGrafter"/>
</dbReference>
<reference evidence="13 14" key="1">
    <citation type="journal article" date="2015" name="Genome Biol. Evol.">
        <title>Phylogenomic analyses indicate that early fungi evolved digesting cell walls of algal ancestors of land plants.</title>
        <authorList>
            <person name="Chang Y."/>
            <person name="Wang S."/>
            <person name="Sekimoto S."/>
            <person name="Aerts A.L."/>
            <person name="Choi C."/>
            <person name="Clum A."/>
            <person name="LaButti K.M."/>
            <person name="Lindquist E.A."/>
            <person name="Yee Ngan C."/>
            <person name="Ohm R.A."/>
            <person name="Salamov A.A."/>
            <person name="Grigoriev I.V."/>
            <person name="Spatafora J.W."/>
            <person name="Berbee M.L."/>
        </authorList>
    </citation>
    <scope>NUCLEOTIDE SEQUENCE [LARGE SCALE GENOMIC DNA]</scope>
    <source>
        <strain evidence="13 14">NRRL 28638</strain>
    </source>
</reference>
<feature type="domain" description="Protein kinase" evidence="11">
    <location>
        <begin position="1"/>
        <end position="235"/>
    </location>
</feature>
<dbReference type="STRING" id="796925.A0A137P9B7"/>
<dbReference type="InterPro" id="IPR011009">
    <property type="entry name" value="Kinase-like_dom_sf"/>
</dbReference>
<evidence type="ECO:0000313" key="14">
    <source>
        <dbReference type="Proteomes" id="UP000070444"/>
    </source>
</evidence>
<accession>A0A137P9B7</accession>
<dbReference type="InterPro" id="IPR008271">
    <property type="entry name" value="Ser/Thr_kinase_AS"/>
</dbReference>
<evidence type="ECO:0000259" key="12">
    <source>
        <dbReference type="PROSITE" id="PS51285"/>
    </source>
</evidence>
<evidence type="ECO:0000256" key="7">
    <source>
        <dbReference type="ARBA" id="ARBA00022840"/>
    </source>
</evidence>